<dbReference type="SMART" id="SM01236">
    <property type="entry name" value="Haem_oxygenase_2"/>
    <property type="match status" value="1"/>
</dbReference>
<organism evidence="2">
    <name type="scientific">hydrothermal vent metagenome</name>
    <dbReference type="NCBI Taxonomy" id="652676"/>
    <lineage>
        <taxon>unclassified sequences</taxon>
        <taxon>metagenomes</taxon>
        <taxon>ecological metagenomes</taxon>
    </lineage>
</organism>
<proteinExistence type="predicted"/>
<dbReference type="Pfam" id="PF14518">
    <property type="entry name" value="Haem_oxygenas_2"/>
    <property type="match status" value="1"/>
</dbReference>
<accession>A0A3B0WIJ9</accession>
<keyword evidence="1" id="KW-0560">Oxidoreductase</keyword>
<dbReference type="AlphaFoldDB" id="A0A3B0WIJ9"/>
<dbReference type="PANTHER" id="PTHR40279:SF3">
    <property type="entry name" value="4-AMINOBENZOATE SYNTHASE"/>
    <property type="match status" value="1"/>
</dbReference>
<protein>
    <recommendedName>
        <fullName evidence="3">PqqC-like protein</fullName>
    </recommendedName>
</protein>
<evidence type="ECO:0000256" key="1">
    <source>
        <dbReference type="ARBA" id="ARBA00023002"/>
    </source>
</evidence>
<dbReference type="InterPro" id="IPR039068">
    <property type="entry name" value="PqqC-like"/>
</dbReference>
<dbReference type="PANTHER" id="PTHR40279">
    <property type="entry name" value="PQQC-LIKE PROTEIN"/>
    <property type="match status" value="1"/>
</dbReference>
<dbReference type="Gene3D" id="1.20.910.10">
    <property type="entry name" value="Heme oxygenase-like"/>
    <property type="match status" value="1"/>
</dbReference>
<dbReference type="EMBL" id="UOFE01000049">
    <property type="protein sequence ID" value="VAW55675.1"/>
    <property type="molecule type" value="Genomic_DNA"/>
</dbReference>
<dbReference type="InterPro" id="IPR016084">
    <property type="entry name" value="Haem_Oase-like_multi-hlx"/>
</dbReference>
<evidence type="ECO:0000313" key="2">
    <source>
        <dbReference type="EMBL" id="VAW55675.1"/>
    </source>
</evidence>
<gene>
    <name evidence="2" type="ORF">MNBD_GAMMA05-2228</name>
</gene>
<reference evidence="2" key="1">
    <citation type="submission" date="2018-06" db="EMBL/GenBank/DDBJ databases">
        <authorList>
            <person name="Zhirakovskaya E."/>
        </authorList>
    </citation>
    <scope>NUCLEOTIDE SEQUENCE</scope>
</reference>
<sequence length="265" mass="29442">MSKYSSGSAFIKSISAEALDSAAANHPYLRAMREGDFPNVDLAFKDFAFQYGLYSTKFIQYISALIENLSDEGHRQILLANLAEEQGESHGVGLPHDVLASVVGLPHTSLYCRFQEALGVNADYREATPQCQTGLLWSKQFLQLCEMNACVGVGAIGIGTELIVSSVYNQILEGLKTHSNLTMTQRVFFELHSECDEEHAAQIILIAEDLAQDRTACEQIEYGVKMAINMRVMFWDKMLERARNFPVSTTPAIEKLSAVGYRKSL</sequence>
<evidence type="ECO:0008006" key="3">
    <source>
        <dbReference type="Google" id="ProtNLM"/>
    </source>
</evidence>
<name>A0A3B0WIJ9_9ZZZZ</name>
<dbReference type="GO" id="GO:0016491">
    <property type="term" value="F:oxidoreductase activity"/>
    <property type="evidence" value="ECO:0007669"/>
    <property type="project" value="UniProtKB-KW"/>
</dbReference>
<dbReference type="SUPFAM" id="SSF48613">
    <property type="entry name" value="Heme oxygenase-like"/>
    <property type="match status" value="1"/>
</dbReference>